<protein>
    <recommendedName>
        <fullName evidence="3">Reverse transcriptase zinc-binding domain-containing protein</fullName>
    </recommendedName>
</protein>
<proteinExistence type="predicted"/>
<evidence type="ECO:0008006" key="3">
    <source>
        <dbReference type="Google" id="ProtNLM"/>
    </source>
</evidence>
<reference evidence="2" key="1">
    <citation type="journal article" date="2017" name="Front. Plant Sci.">
        <title>Climate Clever Clovers: New Paradigm to Reduce the Environmental Footprint of Ruminants by Breeding Low Methanogenic Forages Utilizing Haplotype Variation.</title>
        <authorList>
            <person name="Kaur P."/>
            <person name="Appels R."/>
            <person name="Bayer P.E."/>
            <person name="Keeble-Gagnere G."/>
            <person name="Wang J."/>
            <person name="Hirakawa H."/>
            <person name="Shirasawa K."/>
            <person name="Vercoe P."/>
            <person name="Stefanova K."/>
            <person name="Durmic Z."/>
            <person name="Nichols P."/>
            <person name="Revell C."/>
            <person name="Isobe S.N."/>
            <person name="Edwards D."/>
            <person name="Erskine W."/>
        </authorList>
    </citation>
    <scope>NUCLEOTIDE SEQUENCE [LARGE SCALE GENOMIC DNA]</scope>
    <source>
        <strain evidence="2">cv. Daliak</strain>
    </source>
</reference>
<dbReference type="EMBL" id="DF973847">
    <property type="protein sequence ID" value="GAU41140.1"/>
    <property type="molecule type" value="Genomic_DNA"/>
</dbReference>
<accession>A0A2Z6NWE2</accession>
<name>A0A2Z6NWE2_TRISU</name>
<dbReference type="AlphaFoldDB" id="A0A2Z6NWE2"/>
<dbReference type="PANTHER" id="PTHR36617:SF15">
    <property type="entry name" value="REVERSE TRANSCRIPTASE ZINC-BINDING DOMAIN-CONTAINING PROTEIN"/>
    <property type="match status" value="1"/>
</dbReference>
<evidence type="ECO:0000313" key="1">
    <source>
        <dbReference type="EMBL" id="GAU41140.1"/>
    </source>
</evidence>
<gene>
    <name evidence="1" type="ORF">TSUD_288290</name>
</gene>
<evidence type="ECO:0000313" key="2">
    <source>
        <dbReference type="Proteomes" id="UP000242715"/>
    </source>
</evidence>
<keyword evidence="2" id="KW-1185">Reference proteome</keyword>
<sequence>MGNVNDLWKEVLRSSYLNSNWFAFQVSRKVGNESTTSFWFDKWLDLSPLKDKFRCLFFISNSKNASVSEMKDSDTSVRSWNWGCQRDVWGWGPENGGAFTVNSTYQLLDSMSDVGVQFSSTAEGVFLSLSKSKIPSKLFYRLWLLAAFCVIRRWKTRISSFIAPLPRRRNLGIFKGRTGDCKEVVDEIKGWVSGMQ</sequence>
<dbReference type="PANTHER" id="PTHR36617">
    <property type="entry name" value="PROTEIN, PUTATIVE-RELATED"/>
    <property type="match status" value="1"/>
</dbReference>
<organism evidence="1 2">
    <name type="scientific">Trifolium subterraneum</name>
    <name type="common">Subterranean clover</name>
    <dbReference type="NCBI Taxonomy" id="3900"/>
    <lineage>
        <taxon>Eukaryota</taxon>
        <taxon>Viridiplantae</taxon>
        <taxon>Streptophyta</taxon>
        <taxon>Embryophyta</taxon>
        <taxon>Tracheophyta</taxon>
        <taxon>Spermatophyta</taxon>
        <taxon>Magnoliopsida</taxon>
        <taxon>eudicotyledons</taxon>
        <taxon>Gunneridae</taxon>
        <taxon>Pentapetalae</taxon>
        <taxon>rosids</taxon>
        <taxon>fabids</taxon>
        <taxon>Fabales</taxon>
        <taxon>Fabaceae</taxon>
        <taxon>Papilionoideae</taxon>
        <taxon>50 kb inversion clade</taxon>
        <taxon>NPAAA clade</taxon>
        <taxon>Hologalegina</taxon>
        <taxon>IRL clade</taxon>
        <taxon>Trifolieae</taxon>
        <taxon>Trifolium</taxon>
    </lineage>
</organism>
<dbReference type="Proteomes" id="UP000242715">
    <property type="component" value="Unassembled WGS sequence"/>
</dbReference>